<dbReference type="EMBL" id="JBEFKJ010000017">
    <property type="protein sequence ID" value="KAL2041292.1"/>
    <property type="molecule type" value="Genomic_DNA"/>
</dbReference>
<comment type="caution">
    <text evidence="3">The sequence shown here is derived from an EMBL/GenBank/DDBJ whole genome shotgun (WGS) entry which is preliminary data.</text>
</comment>
<dbReference type="InterPro" id="IPR009992">
    <property type="entry name" value="Tri3/Sat12/Sat16/Mac1"/>
</dbReference>
<evidence type="ECO:0000313" key="3">
    <source>
        <dbReference type="EMBL" id="KAL2041292.1"/>
    </source>
</evidence>
<dbReference type="Proteomes" id="UP001590950">
    <property type="component" value="Unassembled WGS sequence"/>
</dbReference>
<dbReference type="PANTHER" id="PTHR42034:SF1">
    <property type="entry name" value="CONDENSATION DOMAIN-CONTAINING PROTEIN"/>
    <property type="match status" value="1"/>
</dbReference>
<accession>A0ABR4A5U3</accession>
<evidence type="ECO:0000256" key="2">
    <source>
        <dbReference type="ARBA" id="ARBA00022679"/>
    </source>
</evidence>
<organism evidence="3 4">
    <name type="scientific">Stereocaulon virgatum</name>
    <dbReference type="NCBI Taxonomy" id="373712"/>
    <lineage>
        <taxon>Eukaryota</taxon>
        <taxon>Fungi</taxon>
        <taxon>Dikarya</taxon>
        <taxon>Ascomycota</taxon>
        <taxon>Pezizomycotina</taxon>
        <taxon>Lecanoromycetes</taxon>
        <taxon>OSLEUM clade</taxon>
        <taxon>Lecanoromycetidae</taxon>
        <taxon>Lecanorales</taxon>
        <taxon>Lecanorineae</taxon>
        <taxon>Stereocaulaceae</taxon>
        <taxon>Stereocaulon</taxon>
    </lineage>
</organism>
<dbReference type="PANTHER" id="PTHR42034">
    <property type="entry name" value="CHROMOSOME 7, WHOLE GENOME SHOTGUN SEQUENCE-RELATED"/>
    <property type="match status" value="1"/>
</dbReference>
<proteinExistence type="inferred from homology"/>
<keyword evidence="2" id="KW-0808">Transferase</keyword>
<keyword evidence="4" id="KW-1185">Reference proteome</keyword>
<protein>
    <submittedName>
        <fullName evidence="3">Uncharacterized protein</fullName>
    </submittedName>
</protein>
<sequence length="506" mass="57907">MDATPEIPIPHIDPALYAWQPHPTSRLYLRRALGLETKWARREVKNRQLFLSGIVTLKAPLNSVYELYAAVTHTWVRLRFEFPEVVLKFGGDWVDGNAIMQCQIPRSDEEASDWVRRTLWLGGNIIEADSRLSAERQMRKHDINDPFCLQLIPTISQDADSDKILGSAFSFRVDHQLADGMGVYILAGNFFRILAEEVTTKESEQIDWEKAAKNIPKPWVQMMNEKQKTEGEDFENKVKKNADLIVESVKGEWGLTIRPGEEYTPKSIRRIFSIKQTKAILRSVKSEIGRAATVTHLGHAAMAMTLLSIKPAKDRPLTCDKFVCPLFMSGRRYLDPEQPKSKNYVPMCRAIGAIEFRNVDRYRLLETDGRDEVRRKLKMACEEARRSYQVIRERESILTESFTVAEYMGTATNVIKGKGTIDPLFLSDGIIEQYISRSYADIRGNNTLTVDDVRFTANPDGPPIIIRMYTFRDVIRIGAEWNGAWYDDADVQRFLDSITDLMLSLT</sequence>
<evidence type="ECO:0000256" key="1">
    <source>
        <dbReference type="ARBA" id="ARBA00006439"/>
    </source>
</evidence>
<evidence type="ECO:0000313" key="4">
    <source>
        <dbReference type="Proteomes" id="UP001590950"/>
    </source>
</evidence>
<dbReference type="InterPro" id="IPR023213">
    <property type="entry name" value="CAT-like_dom_sf"/>
</dbReference>
<reference evidence="3 4" key="1">
    <citation type="submission" date="2024-09" db="EMBL/GenBank/DDBJ databases">
        <title>Rethinking Asexuality: The Enigmatic Case of Functional Sexual Genes in Lepraria (Stereocaulaceae).</title>
        <authorList>
            <person name="Doellman M."/>
            <person name="Sun Y."/>
            <person name="Barcenas-Pena A."/>
            <person name="Lumbsch H.T."/>
            <person name="Grewe F."/>
        </authorList>
    </citation>
    <scope>NUCLEOTIDE SEQUENCE [LARGE SCALE GENOMIC DNA]</scope>
    <source>
        <strain evidence="3 4">Mercado 3170</strain>
    </source>
</reference>
<dbReference type="Gene3D" id="3.30.559.30">
    <property type="entry name" value="Nonribosomal peptide synthetase, condensation domain"/>
    <property type="match status" value="1"/>
</dbReference>
<name>A0ABR4A5U3_9LECA</name>
<gene>
    <name evidence="3" type="ORF">N7G274_005674</name>
</gene>
<dbReference type="Pfam" id="PF07428">
    <property type="entry name" value="Tri3"/>
    <property type="match status" value="1"/>
</dbReference>
<comment type="similarity">
    <text evidence="1">Belongs to the trichothecene O-acetyltransferase family.</text>
</comment>
<dbReference type="Gene3D" id="3.30.559.10">
    <property type="entry name" value="Chloramphenicol acetyltransferase-like domain"/>
    <property type="match status" value="1"/>
</dbReference>